<evidence type="ECO:0000256" key="2">
    <source>
        <dbReference type="ARBA" id="ARBA00001946"/>
    </source>
</evidence>
<reference evidence="12" key="1">
    <citation type="journal article" date="2020" name="mSystems">
        <title>Genome- and Community-Level Interaction Insights into Carbon Utilization and Element Cycling Functions of Hydrothermarchaeota in Hydrothermal Sediment.</title>
        <authorList>
            <person name="Zhou Z."/>
            <person name="Liu Y."/>
            <person name="Xu W."/>
            <person name="Pan J."/>
            <person name="Luo Z.H."/>
            <person name="Li M."/>
        </authorList>
    </citation>
    <scope>NUCLEOTIDE SEQUENCE [LARGE SCALE GENOMIC DNA]</scope>
    <source>
        <strain evidence="12">SpSt-897</strain>
    </source>
</reference>
<comment type="cofactor">
    <cofactor evidence="2 11">
        <name>Mg(2+)</name>
        <dbReference type="ChEBI" id="CHEBI:18420"/>
    </cofactor>
</comment>
<comment type="caution">
    <text evidence="12">The sequence shown here is derived from an EMBL/GenBank/DDBJ whole genome shotgun (WGS) entry which is preliminary data.</text>
</comment>
<dbReference type="NCBIfam" id="TIGR00694">
    <property type="entry name" value="thiM"/>
    <property type="match status" value="1"/>
</dbReference>
<keyword evidence="9 11" id="KW-0460">Magnesium</keyword>
<evidence type="ECO:0000256" key="9">
    <source>
        <dbReference type="ARBA" id="ARBA00022842"/>
    </source>
</evidence>
<evidence type="ECO:0000256" key="3">
    <source>
        <dbReference type="ARBA" id="ARBA00004868"/>
    </source>
</evidence>
<gene>
    <name evidence="11" type="primary">thiM</name>
    <name evidence="12" type="ORF">ENW96_02995</name>
</gene>
<accession>A0A7C3V263</accession>
<feature type="binding site" evidence="11">
    <location>
        <position position="169"/>
    </location>
    <ligand>
        <name>ATP</name>
        <dbReference type="ChEBI" id="CHEBI:30616"/>
    </ligand>
</feature>
<evidence type="ECO:0000256" key="5">
    <source>
        <dbReference type="ARBA" id="ARBA00022723"/>
    </source>
</evidence>
<proteinExistence type="inferred from homology"/>
<evidence type="ECO:0000256" key="6">
    <source>
        <dbReference type="ARBA" id="ARBA00022741"/>
    </source>
</evidence>
<evidence type="ECO:0000256" key="4">
    <source>
        <dbReference type="ARBA" id="ARBA00022679"/>
    </source>
</evidence>
<comment type="function">
    <text evidence="11">Catalyzes the phosphorylation of the hydroxyl group of 4-methyl-5-beta-hydroxyethylthiazole (THZ).</text>
</comment>
<keyword evidence="7 11" id="KW-0418">Kinase</keyword>
<comment type="pathway">
    <text evidence="3 11">Cofactor biosynthesis; thiamine diphosphate biosynthesis; 4-methyl-5-(2-phosphoethyl)-thiazole from 5-(2-hydroxyethyl)-4-methylthiazole: step 1/1.</text>
</comment>
<sequence>MMDPTLEVFSLLAKVKAEKPLVHHLTNWVTIYDCANVVKVLGASPVMAHAPEEAADMARLAQALVLNIGTLTGPMVEAMKEAARTANSKGIPVVLDVCGAGATPFRDQKSQELLEAVRIDIIKGNASEVARVSGETVHTRGVDASEVSLDLAQVARSLARARRATVVITGEADIVAAADRLFVVKNGDPMLTRLVGTGCMATSLIGTFAAVSPDLARAAVAALVTFGVAAEEAALSAAGPATFKEKLFDCLYNLDETTIRRRQRVEKE</sequence>
<evidence type="ECO:0000256" key="8">
    <source>
        <dbReference type="ARBA" id="ARBA00022840"/>
    </source>
</evidence>
<dbReference type="Pfam" id="PF02110">
    <property type="entry name" value="HK"/>
    <property type="match status" value="1"/>
</dbReference>
<name>A0A7C3V263_9BACT</name>
<feature type="binding site" evidence="11">
    <location>
        <position position="196"/>
    </location>
    <ligand>
        <name>substrate</name>
    </ligand>
</feature>
<dbReference type="AlphaFoldDB" id="A0A7C3V263"/>
<keyword evidence="6 11" id="KW-0547">Nucleotide-binding</keyword>
<evidence type="ECO:0000256" key="10">
    <source>
        <dbReference type="ARBA" id="ARBA00022977"/>
    </source>
</evidence>
<dbReference type="GO" id="GO:0005524">
    <property type="term" value="F:ATP binding"/>
    <property type="evidence" value="ECO:0007669"/>
    <property type="project" value="UniProtKB-UniRule"/>
</dbReference>
<dbReference type="GO" id="GO:0000287">
    <property type="term" value="F:magnesium ion binding"/>
    <property type="evidence" value="ECO:0007669"/>
    <property type="project" value="UniProtKB-UniRule"/>
</dbReference>
<comment type="catalytic activity">
    <reaction evidence="1 11">
        <text>5-(2-hydroxyethyl)-4-methylthiazole + ATP = 4-methyl-5-(2-phosphooxyethyl)-thiazole + ADP + H(+)</text>
        <dbReference type="Rhea" id="RHEA:24212"/>
        <dbReference type="ChEBI" id="CHEBI:15378"/>
        <dbReference type="ChEBI" id="CHEBI:17957"/>
        <dbReference type="ChEBI" id="CHEBI:30616"/>
        <dbReference type="ChEBI" id="CHEBI:58296"/>
        <dbReference type="ChEBI" id="CHEBI:456216"/>
        <dbReference type="EC" id="2.7.1.50"/>
    </reaction>
</comment>
<evidence type="ECO:0000313" key="12">
    <source>
        <dbReference type="EMBL" id="HGF33342.1"/>
    </source>
</evidence>
<dbReference type="Gene3D" id="3.40.1190.20">
    <property type="match status" value="1"/>
</dbReference>
<dbReference type="InterPro" id="IPR029056">
    <property type="entry name" value="Ribokinase-like"/>
</dbReference>
<comment type="similarity">
    <text evidence="11">Belongs to the Thz kinase family.</text>
</comment>
<dbReference type="CDD" id="cd01170">
    <property type="entry name" value="THZ_kinase"/>
    <property type="match status" value="1"/>
</dbReference>
<dbReference type="SUPFAM" id="SSF53613">
    <property type="entry name" value="Ribokinase-like"/>
    <property type="match status" value="1"/>
</dbReference>
<evidence type="ECO:0000256" key="1">
    <source>
        <dbReference type="ARBA" id="ARBA00001771"/>
    </source>
</evidence>
<dbReference type="UniPathway" id="UPA00060">
    <property type="reaction ID" value="UER00139"/>
</dbReference>
<evidence type="ECO:0000256" key="11">
    <source>
        <dbReference type="HAMAP-Rule" id="MF_00228"/>
    </source>
</evidence>
<dbReference type="EC" id="2.7.1.50" evidence="11"/>
<organism evidence="12">
    <name type="scientific">Desulfobacca acetoxidans</name>
    <dbReference type="NCBI Taxonomy" id="60893"/>
    <lineage>
        <taxon>Bacteria</taxon>
        <taxon>Pseudomonadati</taxon>
        <taxon>Thermodesulfobacteriota</taxon>
        <taxon>Desulfobaccia</taxon>
        <taxon>Desulfobaccales</taxon>
        <taxon>Desulfobaccaceae</taxon>
        <taxon>Desulfobacca</taxon>
    </lineage>
</organism>
<dbReference type="GO" id="GO:0009228">
    <property type="term" value="P:thiamine biosynthetic process"/>
    <property type="evidence" value="ECO:0007669"/>
    <property type="project" value="UniProtKB-KW"/>
</dbReference>
<feature type="binding site" evidence="11">
    <location>
        <position position="47"/>
    </location>
    <ligand>
        <name>substrate</name>
    </ligand>
</feature>
<keyword evidence="5 11" id="KW-0479">Metal-binding</keyword>
<dbReference type="GO" id="GO:0009229">
    <property type="term" value="P:thiamine diphosphate biosynthetic process"/>
    <property type="evidence" value="ECO:0007669"/>
    <property type="project" value="UniProtKB-UniRule"/>
</dbReference>
<dbReference type="HAMAP" id="MF_00228">
    <property type="entry name" value="Thz_kinase"/>
    <property type="match status" value="1"/>
</dbReference>
<keyword evidence="8 11" id="KW-0067">ATP-binding</keyword>
<evidence type="ECO:0000256" key="7">
    <source>
        <dbReference type="ARBA" id="ARBA00022777"/>
    </source>
</evidence>
<dbReference type="PIRSF" id="PIRSF000513">
    <property type="entry name" value="Thz_kinase"/>
    <property type="match status" value="1"/>
</dbReference>
<keyword evidence="4 11" id="KW-0808">Transferase</keyword>
<dbReference type="EMBL" id="DTMF01000077">
    <property type="protein sequence ID" value="HGF33342.1"/>
    <property type="molecule type" value="Genomic_DNA"/>
</dbReference>
<dbReference type="PRINTS" id="PR01099">
    <property type="entry name" value="HYETHTZKNASE"/>
</dbReference>
<protein>
    <recommendedName>
        <fullName evidence="11">Hydroxyethylthiazole kinase</fullName>
        <ecNumber evidence="11">2.7.1.50</ecNumber>
    </recommendedName>
    <alternativeName>
        <fullName evidence="11">4-methyl-5-beta-hydroxyethylthiazole kinase</fullName>
        <shortName evidence="11">TH kinase</shortName>
        <shortName evidence="11">Thz kinase</shortName>
    </alternativeName>
</protein>
<dbReference type="NCBIfam" id="NF006830">
    <property type="entry name" value="PRK09355.1"/>
    <property type="match status" value="1"/>
</dbReference>
<dbReference type="InterPro" id="IPR000417">
    <property type="entry name" value="Hyethyz_kinase"/>
</dbReference>
<dbReference type="GO" id="GO:0004417">
    <property type="term" value="F:hydroxyethylthiazole kinase activity"/>
    <property type="evidence" value="ECO:0007669"/>
    <property type="project" value="UniProtKB-UniRule"/>
</dbReference>
<feature type="binding site" evidence="11">
    <location>
        <position position="123"/>
    </location>
    <ligand>
        <name>ATP</name>
        <dbReference type="ChEBI" id="CHEBI:30616"/>
    </ligand>
</feature>
<keyword evidence="10 11" id="KW-0784">Thiamine biosynthesis</keyword>